<evidence type="ECO:0000313" key="3">
    <source>
        <dbReference type="Proteomes" id="UP000664832"/>
    </source>
</evidence>
<sequence length="70" mass="8220">MFISLTMSSRLHVSNLICFNTYQYVIVYFIGVLKTGGQLNEIIQLLKDQKRREMALLEQIKKLLEEKEAQ</sequence>
<evidence type="ECO:0000256" key="1">
    <source>
        <dbReference type="SAM" id="Coils"/>
    </source>
</evidence>
<comment type="caution">
    <text evidence="2">The sequence shown here is derived from an EMBL/GenBank/DDBJ whole genome shotgun (WGS) entry which is preliminary data.</text>
</comment>
<organism evidence="2 3">
    <name type="scientific">Candidatus Enterococcus courvalinii</name>
    <dbReference type="NCBI Taxonomy" id="2815329"/>
    <lineage>
        <taxon>Bacteria</taxon>
        <taxon>Bacillati</taxon>
        <taxon>Bacillota</taxon>
        <taxon>Bacilli</taxon>
        <taxon>Lactobacillales</taxon>
        <taxon>Enterococcaceae</taxon>
        <taxon>Enterococcus</taxon>
    </lineage>
</organism>
<gene>
    <name evidence="2" type="ORF">JZO71_02535</name>
</gene>
<protein>
    <submittedName>
        <fullName evidence="2">Uncharacterized protein</fullName>
    </submittedName>
</protein>
<keyword evidence="1" id="KW-0175">Coiled coil</keyword>
<keyword evidence="3" id="KW-1185">Reference proteome</keyword>
<evidence type="ECO:0000313" key="2">
    <source>
        <dbReference type="EMBL" id="MBO0481198.1"/>
    </source>
</evidence>
<accession>A0ABS3HZC4</accession>
<dbReference type="RefSeq" id="WP_206898027.1">
    <property type="nucleotide sequence ID" value="NZ_JAFLWI010000002.1"/>
</dbReference>
<dbReference type="EMBL" id="JAFLWI010000002">
    <property type="protein sequence ID" value="MBO0481198.1"/>
    <property type="molecule type" value="Genomic_DNA"/>
</dbReference>
<feature type="coiled-coil region" evidence="1">
    <location>
        <begin position="43"/>
        <end position="70"/>
    </location>
</feature>
<name>A0ABS3HZC4_9ENTE</name>
<proteinExistence type="predicted"/>
<dbReference type="Proteomes" id="UP000664832">
    <property type="component" value="Unassembled WGS sequence"/>
</dbReference>
<reference evidence="2 3" key="1">
    <citation type="submission" date="2021-03" db="EMBL/GenBank/DDBJ databases">
        <title>Enterococcal diversity collection.</title>
        <authorList>
            <person name="Gilmore M.S."/>
            <person name="Schwartzman J."/>
            <person name="Van Tyne D."/>
            <person name="Martin M."/>
            <person name="Earl A.M."/>
            <person name="Manson A.L."/>
            <person name="Straub T."/>
            <person name="Salamzade R."/>
            <person name="Saavedra J."/>
            <person name="Lebreton F."/>
            <person name="Prichula J."/>
            <person name="Schaufler K."/>
            <person name="Gaca A."/>
            <person name="Sgardioli B."/>
            <person name="Wagenaar J."/>
            <person name="Strong T."/>
        </authorList>
    </citation>
    <scope>NUCLEOTIDE SEQUENCE [LARGE SCALE GENOMIC DNA]</scope>
    <source>
        <strain evidence="2 3">MSG2901</strain>
    </source>
</reference>